<organism evidence="1 2">
    <name type="scientific">Levilactobacillus namurensis</name>
    <dbReference type="NCBI Taxonomy" id="380393"/>
    <lineage>
        <taxon>Bacteria</taxon>
        <taxon>Bacillati</taxon>
        <taxon>Bacillota</taxon>
        <taxon>Bacilli</taxon>
        <taxon>Lactobacillales</taxon>
        <taxon>Lactobacillaceae</taxon>
        <taxon>Levilactobacillus</taxon>
    </lineage>
</organism>
<accession>A0AAW8W4J6</accession>
<dbReference type="SUPFAM" id="SSF142906">
    <property type="entry name" value="YjbR-like"/>
    <property type="match status" value="1"/>
</dbReference>
<proteinExistence type="predicted"/>
<gene>
    <name evidence="1" type="ORF">RI532_04585</name>
</gene>
<name>A0AAW8W4J6_9LACO</name>
<dbReference type="InterPro" id="IPR038056">
    <property type="entry name" value="YjbR-like_sf"/>
</dbReference>
<protein>
    <submittedName>
        <fullName evidence="1">MmcQ/YjbR family DNA-binding protein</fullName>
    </submittedName>
</protein>
<evidence type="ECO:0000313" key="1">
    <source>
        <dbReference type="EMBL" id="MDT7013704.1"/>
    </source>
</evidence>
<comment type="caution">
    <text evidence="1">The sequence shown here is derived from an EMBL/GenBank/DDBJ whole genome shotgun (WGS) entry which is preliminary data.</text>
</comment>
<dbReference type="AlphaFoldDB" id="A0AAW8W4J6"/>
<dbReference type="RefSeq" id="WP_313844748.1">
    <property type="nucleotide sequence ID" value="NZ_JAVLAM010000001.1"/>
</dbReference>
<reference evidence="1" key="1">
    <citation type="submission" date="2023-08" db="EMBL/GenBank/DDBJ databases">
        <authorList>
            <person name="Page C.A."/>
            <person name="Perez-Diaz I.M."/>
        </authorList>
    </citation>
    <scope>NUCLEOTIDE SEQUENCE</scope>
    <source>
        <strain evidence="1">3.8.38</strain>
    </source>
</reference>
<dbReference type="EMBL" id="JAVLAM010000001">
    <property type="protein sequence ID" value="MDT7013704.1"/>
    <property type="molecule type" value="Genomic_DNA"/>
</dbReference>
<sequence>MELTRQEVVQLLSESHSVVVDQRFTRPGRRNLVVFDAVRHAATRKIFALVYTKDHQLYVDLKQALTTIADLVESSPAITLGQHFDKQHWITVNVTALSSRQELQNLALVSYHLSREA</sequence>
<dbReference type="InterPro" id="IPR058532">
    <property type="entry name" value="YjbR/MT2646/Rv2570-like"/>
</dbReference>
<dbReference type="Proteomes" id="UP001254075">
    <property type="component" value="Unassembled WGS sequence"/>
</dbReference>
<dbReference type="Pfam" id="PF04237">
    <property type="entry name" value="YjbR"/>
    <property type="match status" value="1"/>
</dbReference>
<dbReference type="Gene3D" id="3.90.1150.30">
    <property type="match status" value="1"/>
</dbReference>
<evidence type="ECO:0000313" key="2">
    <source>
        <dbReference type="Proteomes" id="UP001254075"/>
    </source>
</evidence>
<keyword evidence="1" id="KW-0238">DNA-binding</keyword>
<dbReference type="GO" id="GO:0003677">
    <property type="term" value="F:DNA binding"/>
    <property type="evidence" value="ECO:0007669"/>
    <property type="project" value="UniProtKB-KW"/>
</dbReference>